<proteinExistence type="predicted"/>
<evidence type="ECO:0000256" key="4">
    <source>
        <dbReference type="PROSITE-ProRule" id="PRU00175"/>
    </source>
</evidence>
<reference evidence="6 7" key="1">
    <citation type="submission" date="2023-12" db="EMBL/GenBank/DDBJ databases">
        <title>A high-quality genome assembly for Dillenia turbinata (Dilleniales).</title>
        <authorList>
            <person name="Chanderbali A."/>
        </authorList>
    </citation>
    <scope>NUCLEOTIDE SEQUENCE [LARGE SCALE GENOMIC DNA]</scope>
    <source>
        <strain evidence="6">LSX21</strain>
        <tissue evidence="6">Leaf</tissue>
    </source>
</reference>
<protein>
    <submittedName>
        <fullName evidence="6">Zinc finger, RING-type</fullName>
    </submittedName>
</protein>
<dbReference type="SMART" id="SM00184">
    <property type="entry name" value="RING"/>
    <property type="match status" value="1"/>
</dbReference>
<dbReference type="PANTHER" id="PTHR45969">
    <property type="entry name" value="RING ZINC FINGER PROTEIN-RELATED"/>
    <property type="match status" value="1"/>
</dbReference>
<dbReference type="Pfam" id="PF13639">
    <property type="entry name" value="zf-RING_2"/>
    <property type="match status" value="1"/>
</dbReference>
<dbReference type="GO" id="GO:0016567">
    <property type="term" value="P:protein ubiquitination"/>
    <property type="evidence" value="ECO:0007669"/>
    <property type="project" value="TreeGrafter"/>
</dbReference>
<dbReference type="AlphaFoldDB" id="A0AAN8VK65"/>
<dbReference type="GO" id="GO:0008270">
    <property type="term" value="F:zinc ion binding"/>
    <property type="evidence" value="ECO:0007669"/>
    <property type="project" value="UniProtKB-KW"/>
</dbReference>
<sequence>MDDKNRPNPSLVPVPVQFLKESVKDCLVVKEFGCLDPKLVGKDAESEETVCGVCLNCIDAEDKVGELGNCRHLFHRECLDAWIDRGWLTCPYCRTKLFSEEVGSSSGDQKDPWRKERMIYLFGEDYVF</sequence>
<keyword evidence="1" id="KW-0479">Metal-binding</keyword>
<dbReference type="SUPFAM" id="SSF57850">
    <property type="entry name" value="RING/U-box"/>
    <property type="match status" value="1"/>
</dbReference>
<comment type="caution">
    <text evidence="6">The sequence shown here is derived from an EMBL/GenBank/DDBJ whole genome shotgun (WGS) entry which is preliminary data.</text>
</comment>
<evidence type="ECO:0000313" key="6">
    <source>
        <dbReference type="EMBL" id="KAK6936608.1"/>
    </source>
</evidence>
<dbReference type="InterPro" id="IPR013083">
    <property type="entry name" value="Znf_RING/FYVE/PHD"/>
</dbReference>
<dbReference type="Gene3D" id="3.30.40.10">
    <property type="entry name" value="Zinc/RING finger domain, C3HC4 (zinc finger)"/>
    <property type="match status" value="1"/>
</dbReference>
<dbReference type="Proteomes" id="UP001370490">
    <property type="component" value="Unassembled WGS sequence"/>
</dbReference>
<evidence type="ECO:0000256" key="3">
    <source>
        <dbReference type="ARBA" id="ARBA00022833"/>
    </source>
</evidence>
<accession>A0AAN8VK65</accession>
<dbReference type="PANTHER" id="PTHR45969:SF81">
    <property type="entry name" value="OS08G0157400 PROTEIN"/>
    <property type="match status" value="1"/>
</dbReference>
<evidence type="ECO:0000259" key="5">
    <source>
        <dbReference type="PROSITE" id="PS50089"/>
    </source>
</evidence>
<keyword evidence="2 4" id="KW-0863">Zinc-finger</keyword>
<gene>
    <name evidence="6" type="ORF">RJ641_033638</name>
</gene>
<dbReference type="EMBL" id="JBAMMX010000007">
    <property type="protein sequence ID" value="KAK6936608.1"/>
    <property type="molecule type" value="Genomic_DNA"/>
</dbReference>
<dbReference type="GO" id="GO:0061630">
    <property type="term" value="F:ubiquitin protein ligase activity"/>
    <property type="evidence" value="ECO:0007669"/>
    <property type="project" value="TreeGrafter"/>
</dbReference>
<dbReference type="InterPro" id="IPR001841">
    <property type="entry name" value="Znf_RING"/>
</dbReference>
<feature type="domain" description="RING-type" evidence="5">
    <location>
        <begin position="51"/>
        <end position="94"/>
    </location>
</feature>
<evidence type="ECO:0000256" key="2">
    <source>
        <dbReference type="ARBA" id="ARBA00022771"/>
    </source>
</evidence>
<keyword evidence="3" id="KW-0862">Zinc</keyword>
<evidence type="ECO:0000313" key="7">
    <source>
        <dbReference type="Proteomes" id="UP001370490"/>
    </source>
</evidence>
<name>A0AAN8VK65_9MAGN</name>
<organism evidence="6 7">
    <name type="scientific">Dillenia turbinata</name>
    <dbReference type="NCBI Taxonomy" id="194707"/>
    <lineage>
        <taxon>Eukaryota</taxon>
        <taxon>Viridiplantae</taxon>
        <taxon>Streptophyta</taxon>
        <taxon>Embryophyta</taxon>
        <taxon>Tracheophyta</taxon>
        <taxon>Spermatophyta</taxon>
        <taxon>Magnoliopsida</taxon>
        <taxon>eudicotyledons</taxon>
        <taxon>Gunneridae</taxon>
        <taxon>Pentapetalae</taxon>
        <taxon>Dilleniales</taxon>
        <taxon>Dilleniaceae</taxon>
        <taxon>Dillenia</taxon>
    </lineage>
</organism>
<dbReference type="PROSITE" id="PS50089">
    <property type="entry name" value="ZF_RING_2"/>
    <property type="match status" value="1"/>
</dbReference>
<keyword evidence="7" id="KW-1185">Reference proteome</keyword>
<evidence type="ECO:0000256" key="1">
    <source>
        <dbReference type="ARBA" id="ARBA00022723"/>
    </source>
</evidence>